<dbReference type="KEGG" id="bomb:GT348_02515"/>
<organism evidence="2 3">
    <name type="scientific">Aristophania vespae</name>
    <dbReference type="NCBI Taxonomy" id="2697033"/>
    <lineage>
        <taxon>Bacteria</taxon>
        <taxon>Pseudomonadati</taxon>
        <taxon>Pseudomonadota</taxon>
        <taxon>Alphaproteobacteria</taxon>
        <taxon>Acetobacterales</taxon>
        <taxon>Acetobacteraceae</taxon>
        <taxon>Aristophania</taxon>
    </lineage>
</organism>
<evidence type="ECO:0000313" key="2">
    <source>
        <dbReference type="EMBL" id="QHI95297.1"/>
    </source>
</evidence>
<keyword evidence="3" id="KW-1185">Reference proteome</keyword>
<dbReference type="Gene3D" id="6.10.250.2410">
    <property type="match status" value="1"/>
</dbReference>
<protein>
    <recommendedName>
        <fullName evidence="1">Segregation and condensation protein A</fullName>
    </recommendedName>
</protein>
<name>A0A6P1NEL2_9PROT</name>
<evidence type="ECO:0000256" key="1">
    <source>
        <dbReference type="ARBA" id="ARBA00044777"/>
    </source>
</evidence>
<proteinExistence type="predicted"/>
<dbReference type="PANTHER" id="PTHR33969">
    <property type="entry name" value="SEGREGATION AND CONDENSATION PROTEIN A"/>
    <property type="match status" value="1"/>
</dbReference>
<sequence>MTEKLHLSLDGYEGPLDLLLELARQQKVDLAQISVLQLAEQFLAVVEEAKREAQLSRLELTADWLVMAAWLTWLKSRLLLPHLEAESEEAAEMLHERLAELEYMKALIKWLENQPQLGVSVFERPISENHNHIDRSCLKAEFSSLIASYLTSRRRTHKKRVYKPRAFNYWSVQKARDILSRLLGQPYSDKWQSLTMLLPTLSELSAIEAKAAIAGAFMAGLEMARSGVLELRQETSFALIEWRGCNDV</sequence>
<dbReference type="Pfam" id="PF02616">
    <property type="entry name" value="SMC_ScpA"/>
    <property type="match status" value="1"/>
</dbReference>
<dbReference type="EMBL" id="CP047652">
    <property type="protein sequence ID" value="QHI95297.1"/>
    <property type="molecule type" value="Genomic_DNA"/>
</dbReference>
<dbReference type="RefSeq" id="WP_160618375.1">
    <property type="nucleotide sequence ID" value="NZ_CP047652.1"/>
</dbReference>
<reference evidence="2 3" key="1">
    <citation type="submission" date="2020-01" db="EMBL/GenBank/DDBJ databases">
        <title>Genome sequencing of strain KACC 21507.</title>
        <authorList>
            <person name="Heo J."/>
            <person name="Kim S.-J."/>
            <person name="Kim J.-S."/>
            <person name="Hong S.-B."/>
            <person name="Kwon S.-W."/>
        </authorList>
    </citation>
    <scope>NUCLEOTIDE SEQUENCE [LARGE SCALE GENOMIC DNA]</scope>
    <source>
        <strain evidence="2 3">KACC 21507</strain>
    </source>
</reference>
<dbReference type="PANTHER" id="PTHR33969:SF2">
    <property type="entry name" value="SEGREGATION AND CONDENSATION PROTEIN A"/>
    <property type="match status" value="1"/>
</dbReference>
<accession>A0A6P1NEL2</accession>
<dbReference type="Proteomes" id="UP000463975">
    <property type="component" value="Chromosome"/>
</dbReference>
<dbReference type="InterPro" id="IPR003768">
    <property type="entry name" value="ScpA"/>
</dbReference>
<evidence type="ECO:0000313" key="3">
    <source>
        <dbReference type="Proteomes" id="UP000463975"/>
    </source>
</evidence>
<gene>
    <name evidence="2" type="ORF">GT348_02515</name>
</gene>
<dbReference type="AlphaFoldDB" id="A0A6P1NEL2"/>